<keyword evidence="6" id="KW-0963">Cytoplasm</keyword>
<comment type="similarity">
    <text evidence="4 26">Belongs to the inositol monophosphatase superfamily.</text>
</comment>
<comment type="subunit">
    <text evidence="5">Homodimer.</text>
</comment>
<evidence type="ECO:0000256" key="26">
    <source>
        <dbReference type="RuleBase" id="RU364068"/>
    </source>
</evidence>
<dbReference type="CDD" id="cd01639">
    <property type="entry name" value="IMPase"/>
    <property type="match status" value="1"/>
</dbReference>
<evidence type="ECO:0000256" key="19">
    <source>
        <dbReference type="ARBA" id="ARBA00049900"/>
    </source>
</evidence>
<comment type="catalytic activity">
    <reaction evidence="21">
        <text>1D-myo-inositol 3-phosphate + H2O = myo-inositol + phosphate</text>
        <dbReference type="Rhea" id="RHEA:30739"/>
        <dbReference type="ChEBI" id="CHEBI:15377"/>
        <dbReference type="ChEBI" id="CHEBI:17268"/>
        <dbReference type="ChEBI" id="CHEBI:43474"/>
        <dbReference type="ChEBI" id="CHEBI:58401"/>
        <dbReference type="EC" id="3.1.3.25"/>
    </reaction>
    <physiologicalReaction direction="left-to-right" evidence="21">
        <dbReference type="Rhea" id="RHEA:30740"/>
    </physiologicalReaction>
</comment>
<evidence type="ECO:0000256" key="10">
    <source>
        <dbReference type="ARBA" id="ARBA00022842"/>
    </source>
</evidence>
<protein>
    <recommendedName>
        <fullName evidence="26">Inositol-1-monophosphatase</fullName>
        <ecNumber evidence="26">3.1.3.25</ecNumber>
    </recommendedName>
</protein>
<evidence type="ECO:0000256" key="25">
    <source>
        <dbReference type="PIRSR" id="PIRSR600760-2"/>
    </source>
</evidence>
<comment type="caution">
    <text evidence="27">The sequence shown here is derived from an EMBL/GenBank/DDBJ whole genome shotgun (WGS) entry which is preliminary data.</text>
</comment>
<keyword evidence="8 25" id="KW-0479">Metal-binding</keyword>
<keyword evidence="7" id="KW-0452">Lithium</keyword>
<dbReference type="InterPro" id="IPR020550">
    <property type="entry name" value="Inositol_monophosphatase_CS"/>
</dbReference>
<dbReference type="PANTHER" id="PTHR20854">
    <property type="entry name" value="INOSITOL MONOPHOSPHATASE"/>
    <property type="match status" value="1"/>
</dbReference>
<evidence type="ECO:0000256" key="17">
    <source>
        <dbReference type="ARBA" id="ARBA00049895"/>
    </source>
</evidence>
<comment type="catalytic activity">
    <reaction evidence="24">
        <text>1D-myo-inositol 6-phosphate + H2O = myo-inositol + phosphate</text>
        <dbReference type="Rhea" id="RHEA:44160"/>
        <dbReference type="ChEBI" id="CHEBI:15377"/>
        <dbReference type="ChEBI" id="CHEBI:17268"/>
        <dbReference type="ChEBI" id="CHEBI:43474"/>
        <dbReference type="ChEBI" id="CHEBI:64841"/>
        <dbReference type="EC" id="3.1.3.25"/>
    </reaction>
    <physiologicalReaction direction="left-to-right" evidence="24">
        <dbReference type="Rhea" id="RHEA:44161"/>
    </physiologicalReaction>
</comment>
<dbReference type="Gene3D" id="3.30.540.10">
    <property type="entry name" value="Fructose-1,6-Bisphosphatase, subunit A, domain 1"/>
    <property type="match status" value="2"/>
</dbReference>
<evidence type="ECO:0000256" key="16">
    <source>
        <dbReference type="ARBA" id="ARBA00049894"/>
    </source>
</evidence>
<dbReference type="GO" id="GO:0006020">
    <property type="term" value="P:inositol metabolic process"/>
    <property type="evidence" value="ECO:0007669"/>
    <property type="project" value="TreeGrafter"/>
</dbReference>
<dbReference type="SUPFAM" id="SSF56655">
    <property type="entry name" value="Carbohydrate phosphatase"/>
    <property type="match status" value="1"/>
</dbReference>
<evidence type="ECO:0000256" key="7">
    <source>
        <dbReference type="ARBA" id="ARBA00022671"/>
    </source>
</evidence>
<evidence type="ECO:0000256" key="4">
    <source>
        <dbReference type="ARBA" id="ARBA00009759"/>
    </source>
</evidence>
<keyword evidence="28" id="KW-1185">Reference proteome</keyword>
<accession>A0A8X8BHS2</accession>
<evidence type="ECO:0000256" key="24">
    <source>
        <dbReference type="ARBA" id="ARBA00049927"/>
    </source>
</evidence>
<dbReference type="GO" id="GO:0008934">
    <property type="term" value="F:inositol monophosphate 1-phosphatase activity"/>
    <property type="evidence" value="ECO:0007669"/>
    <property type="project" value="InterPro"/>
</dbReference>
<dbReference type="InterPro" id="IPR000760">
    <property type="entry name" value="Inositol_monophosphatase-like"/>
</dbReference>
<evidence type="ECO:0000313" key="27">
    <source>
        <dbReference type="EMBL" id="KAG2458023.1"/>
    </source>
</evidence>
<sequence length="281" mass="30616">MKNGSGSNVMMKIDSPEICTLNRNVKIVLLVVPEMVKTGGRVQERSFPRTIGHESTYSPQMIRAALKNEMTVMLKSSPADLVTETDQKVESMIISSIKEKFPSHRFPFVAVSIGFAVKKELEFGIVYSCVEDKMYTGRKGKGAFCNGQPLKVSEQQDITKSLILTELGSSRTPEVMKTILSNMDRLLSIPVHGLRAVGSAAVNMCLVATGAVEAYYEIGIHCWDIAAGAVIVQEAGGIVMDVNGGPLDLMSRRIIAANSQAIGQRIAKEIQVFSCERDDAE</sequence>
<evidence type="ECO:0000256" key="3">
    <source>
        <dbReference type="ARBA" id="ARBA00005152"/>
    </source>
</evidence>
<dbReference type="GO" id="GO:0005737">
    <property type="term" value="C:cytoplasm"/>
    <property type="evidence" value="ECO:0007669"/>
    <property type="project" value="UniProtKB-SubCell"/>
</dbReference>
<dbReference type="GO" id="GO:0046872">
    <property type="term" value="F:metal ion binding"/>
    <property type="evidence" value="ECO:0007669"/>
    <property type="project" value="UniProtKB-KW"/>
</dbReference>
<dbReference type="EMBL" id="JAATIS010007298">
    <property type="protein sequence ID" value="KAG2458023.1"/>
    <property type="molecule type" value="Genomic_DNA"/>
</dbReference>
<comment type="catalytic activity">
    <reaction evidence="16">
        <text>alpha-D-galactose 1-phosphate + H2O = D-galactose + phosphate</text>
        <dbReference type="Rhea" id="RHEA:29315"/>
        <dbReference type="ChEBI" id="CHEBI:4139"/>
        <dbReference type="ChEBI" id="CHEBI:15377"/>
        <dbReference type="ChEBI" id="CHEBI:43474"/>
        <dbReference type="ChEBI" id="CHEBI:58336"/>
        <dbReference type="EC" id="3.1.3.94"/>
    </reaction>
    <physiologicalReaction direction="left-to-right" evidence="16">
        <dbReference type="Rhea" id="RHEA:29316"/>
    </physiologicalReaction>
</comment>
<evidence type="ECO:0000256" key="11">
    <source>
        <dbReference type="ARBA" id="ARBA00049863"/>
    </source>
</evidence>
<evidence type="ECO:0000256" key="6">
    <source>
        <dbReference type="ARBA" id="ARBA00022490"/>
    </source>
</evidence>
<evidence type="ECO:0000256" key="15">
    <source>
        <dbReference type="ARBA" id="ARBA00049888"/>
    </source>
</evidence>
<dbReference type="InterPro" id="IPR033942">
    <property type="entry name" value="IMPase"/>
</dbReference>
<comment type="catalytic activity">
    <reaction evidence="11">
        <text>1D-myo-inositol 4-phosphate + H2O = myo-inositol + phosphate</text>
        <dbReference type="Rhea" id="RHEA:30735"/>
        <dbReference type="ChEBI" id="CHEBI:15377"/>
        <dbReference type="ChEBI" id="CHEBI:17268"/>
        <dbReference type="ChEBI" id="CHEBI:43474"/>
        <dbReference type="ChEBI" id="CHEBI:58469"/>
        <dbReference type="EC" id="3.1.3.25"/>
    </reaction>
    <physiologicalReaction direction="left-to-right" evidence="11">
        <dbReference type="Rhea" id="RHEA:30736"/>
    </physiologicalReaction>
</comment>
<comment type="catalytic activity">
    <reaction evidence="18">
        <text>adenosine 2'-phosphate + H2O = adenosine + phosphate</text>
        <dbReference type="Rhea" id="RHEA:37343"/>
        <dbReference type="ChEBI" id="CHEBI:15377"/>
        <dbReference type="ChEBI" id="CHEBI:16335"/>
        <dbReference type="ChEBI" id="CHEBI:43474"/>
        <dbReference type="ChEBI" id="CHEBI:77740"/>
    </reaction>
    <physiologicalReaction direction="left-to-right" evidence="18">
        <dbReference type="Rhea" id="RHEA:37344"/>
    </physiologicalReaction>
</comment>
<dbReference type="PRINTS" id="PR00377">
    <property type="entry name" value="IMPHPHTASES"/>
</dbReference>
<evidence type="ECO:0000256" key="9">
    <source>
        <dbReference type="ARBA" id="ARBA00022801"/>
    </source>
</evidence>
<feature type="non-terminal residue" evidence="27">
    <location>
        <position position="1"/>
    </location>
</feature>
<keyword evidence="10 25" id="KW-0460">Magnesium</keyword>
<reference evidence="27 28" key="1">
    <citation type="journal article" date="2021" name="Cell">
        <title>Tracing the genetic footprints of vertebrate landing in non-teleost ray-finned fishes.</title>
        <authorList>
            <person name="Bi X."/>
            <person name="Wang K."/>
            <person name="Yang L."/>
            <person name="Pan H."/>
            <person name="Jiang H."/>
            <person name="Wei Q."/>
            <person name="Fang M."/>
            <person name="Yu H."/>
            <person name="Zhu C."/>
            <person name="Cai Y."/>
            <person name="He Y."/>
            <person name="Gan X."/>
            <person name="Zeng H."/>
            <person name="Yu D."/>
            <person name="Zhu Y."/>
            <person name="Jiang H."/>
            <person name="Qiu Q."/>
            <person name="Yang H."/>
            <person name="Zhang Y.E."/>
            <person name="Wang W."/>
            <person name="Zhu M."/>
            <person name="He S."/>
            <person name="Zhang G."/>
        </authorList>
    </citation>
    <scope>NUCLEOTIDE SEQUENCE [LARGE SCALE GENOMIC DNA]</scope>
    <source>
        <strain evidence="27">Bchr_013</strain>
    </source>
</reference>
<comment type="catalytic activity">
    <reaction evidence="22">
        <text>alpha-D-glucose 1-phosphate + H2O = D-glucose + phosphate</text>
        <dbReference type="Rhea" id="RHEA:19933"/>
        <dbReference type="ChEBI" id="CHEBI:4167"/>
        <dbReference type="ChEBI" id="CHEBI:15377"/>
        <dbReference type="ChEBI" id="CHEBI:43474"/>
        <dbReference type="ChEBI" id="CHEBI:58601"/>
    </reaction>
    <physiologicalReaction direction="left-to-right" evidence="22">
        <dbReference type="Rhea" id="RHEA:19934"/>
    </physiologicalReaction>
</comment>
<name>A0A8X8BHS2_POLSE</name>
<proteinExistence type="inferred from homology"/>
<evidence type="ECO:0000256" key="2">
    <source>
        <dbReference type="ARBA" id="ARBA00004496"/>
    </source>
</evidence>
<dbReference type="GO" id="GO:0046854">
    <property type="term" value="P:phosphatidylinositol phosphate biosynthetic process"/>
    <property type="evidence" value="ECO:0007669"/>
    <property type="project" value="InterPro"/>
</dbReference>
<dbReference type="AlphaFoldDB" id="A0A8X8BHS2"/>
<evidence type="ECO:0000256" key="21">
    <source>
        <dbReference type="ARBA" id="ARBA00049917"/>
    </source>
</evidence>
<gene>
    <name evidence="27" type="primary">Impa1_1</name>
    <name evidence="27" type="ORF">GTO96_0017704</name>
</gene>
<organism evidence="27 28">
    <name type="scientific">Polypterus senegalus</name>
    <name type="common">Senegal bichir</name>
    <dbReference type="NCBI Taxonomy" id="55291"/>
    <lineage>
        <taxon>Eukaryota</taxon>
        <taxon>Metazoa</taxon>
        <taxon>Chordata</taxon>
        <taxon>Craniata</taxon>
        <taxon>Vertebrata</taxon>
        <taxon>Euteleostomi</taxon>
        <taxon>Actinopterygii</taxon>
        <taxon>Polypteriformes</taxon>
        <taxon>Polypteridae</taxon>
        <taxon>Polypterus</taxon>
    </lineage>
</organism>
<evidence type="ECO:0000256" key="22">
    <source>
        <dbReference type="ARBA" id="ARBA00049919"/>
    </source>
</evidence>
<evidence type="ECO:0000256" key="8">
    <source>
        <dbReference type="ARBA" id="ARBA00022723"/>
    </source>
</evidence>
<feature type="binding site" evidence="25">
    <location>
        <position position="224"/>
    </location>
    <ligand>
        <name>Mg(2+)</name>
        <dbReference type="ChEBI" id="CHEBI:18420"/>
        <label>1</label>
        <note>catalytic</note>
    </ligand>
</feature>
<keyword evidence="9 26" id="KW-0378">Hydrolase</keyword>
<comment type="cofactor">
    <cofactor evidence="1 25 26">
        <name>Mg(2+)</name>
        <dbReference type="ChEBI" id="CHEBI:18420"/>
    </cofactor>
</comment>
<comment type="catalytic activity">
    <reaction evidence="14">
        <text>1D-myo-inositol 1-phosphate + H2O = myo-inositol + phosphate</text>
        <dbReference type="Rhea" id="RHEA:27670"/>
        <dbReference type="ChEBI" id="CHEBI:15377"/>
        <dbReference type="ChEBI" id="CHEBI:17268"/>
        <dbReference type="ChEBI" id="CHEBI:43474"/>
        <dbReference type="ChEBI" id="CHEBI:58433"/>
        <dbReference type="EC" id="3.1.3.25"/>
    </reaction>
    <physiologicalReaction direction="left-to-right" evidence="14">
        <dbReference type="Rhea" id="RHEA:27671"/>
    </physiologicalReaction>
</comment>
<comment type="catalytic activity">
    <reaction evidence="12">
        <text>1D-myo-inositol 5-phosphate + H2O = myo-inositol + phosphate</text>
        <dbReference type="Rhea" id="RHEA:44156"/>
        <dbReference type="ChEBI" id="CHEBI:15377"/>
        <dbReference type="ChEBI" id="CHEBI:17268"/>
        <dbReference type="ChEBI" id="CHEBI:43474"/>
        <dbReference type="ChEBI" id="CHEBI:84141"/>
        <dbReference type="EC" id="3.1.3.25"/>
    </reaction>
    <physiologicalReaction direction="left-to-right" evidence="12">
        <dbReference type="Rhea" id="RHEA:44157"/>
    </physiologicalReaction>
</comment>
<dbReference type="Pfam" id="PF00459">
    <property type="entry name" value="Inositol_P"/>
    <property type="match status" value="1"/>
</dbReference>
<evidence type="ECO:0000256" key="1">
    <source>
        <dbReference type="ARBA" id="ARBA00001946"/>
    </source>
</evidence>
<evidence type="ECO:0000256" key="5">
    <source>
        <dbReference type="ARBA" id="ARBA00011738"/>
    </source>
</evidence>
<dbReference type="PROSITE" id="PS00630">
    <property type="entry name" value="IMP_2"/>
    <property type="match status" value="1"/>
</dbReference>
<comment type="catalytic activity">
    <reaction evidence="19">
        <text>scyllo-inositol 1-phosphate + H2O = scyllo-inositol + phosphate</text>
        <dbReference type="Rhea" id="RHEA:82131"/>
        <dbReference type="ChEBI" id="CHEBI:10642"/>
        <dbReference type="ChEBI" id="CHEBI:15377"/>
        <dbReference type="ChEBI" id="CHEBI:43474"/>
        <dbReference type="ChEBI" id="CHEBI:232087"/>
    </reaction>
    <physiologicalReaction direction="left-to-right" evidence="19">
        <dbReference type="Rhea" id="RHEA:82132"/>
    </physiologicalReaction>
</comment>
<comment type="catalytic activity">
    <reaction evidence="15">
        <text>D-glucose 6-phosphate + H2O = D-glucose + phosphate</text>
        <dbReference type="Rhea" id="RHEA:16689"/>
        <dbReference type="ChEBI" id="CHEBI:4167"/>
        <dbReference type="ChEBI" id="CHEBI:15377"/>
        <dbReference type="ChEBI" id="CHEBI:43474"/>
        <dbReference type="ChEBI" id="CHEBI:61548"/>
    </reaction>
    <physiologicalReaction direction="left-to-right" evidence="15">
        <dbReference type="Rhea" id="RHEA:16690"/>
    </physiologicalReaction>
</comment>
<evidence type="ECO:0000256" key="14">
    <source>
        <dbReference type="ARBA" id="ARBA00049879"/>
    </source>
</evidence>
<dbReference type="PANTHER" id="PTHR20854:SF26">
    <property type="entry name" value="INOSITOL MONOPHOSPHATASE 1"/>
    <property type="match status" value="1"/>
</dbReference>
<dbReference type="GO" id="GO:0007165">
    <property type="term" value="P:signal transduction"/>
    <property type="evidence" value="ECO:0007669"/>
    <property type="project" value="TreeGrafter"/>
</dbReference>
<dbReference type="FunFam" id="3.40.190.80:FF:000002">
    <property type="entry name" value="Inositol-1-monophosphatase"/>
    <property type="match status" value="1"/>
</dbReference>
<dbReference type="Proteomes" id="UP000886611">
    <property type="component" value="Unassembled WGS sequence"/>
</dbReference>
<comment type="catalytic activity">
    <reaction evidence="23">
        <text>glycerol 2-phosphate + H2O = glycerol + phosphate</text>
        <dbReference type="Rhea" id="RHEA:13105"/>
        <dbReference type="ChEBI" id="CHEBI:15377"/>
        <dbReference type="ChEBI" id="CHEBI:17754"/>
        <dbReference type="ChEBI" id="CHEBI:43474"/>
        <dbReference type="ChEBI" id="CHEBI:58083"/>
    </reaction>
    <physiologicalReaction direction="left-to-right" evidence="23">
        <dbReference type="Rhea" id="RHEA:13106"/>
    </physiologicalReaction>
</comment>
<comment type="catalytic activity">
    <reaction evidence="13">
        <text>beta-D-fructose 1-phosphate + H2O = D-fructose + phosphate</text>
        <dbReference type="Rhea" id="RHEA:35603"/>
        <dbReference type="ChEBI" id="CHEBI:15377"/>
        <dbReference type="ChEBI" id="CHEBI:37721"/>
        <dbReference type="ChEBI" id="CHEBI:43474"/>
        <dbReference type="ChEBI" id="CHEBI:138881"/>
    </reaction>
    <physiologicalReaction direction="left-to-right" evidence="13">
        <dbReference type="Rhea" id="RHEA:35604"/>
    </physiologicalReaction>
</comment>
<evidence type="ECO:0000256" key="12">
    <source>
        <dbReference type="ARBA" id="ARBA00049866"/>
    </source>
</evidence>
<evidence type="ECO:0000313" key="28">
    <source>
        <dbReference type="Proteomes" id="UP000886611"/>
    </source>
</evidence>
<evidence type="ECO:0000256" key="23">
    <source>
        <dbReference type="ARBA" id="ARBA00049925"/>
    </source>
</evidence>
<comment type="pathway">
    <text evidence="3 26">Polyol metabolism; myo-inositol biosynthesis; myo-inositol from D-glucose 6-phosphate: step 2/2.</text>
</comment>
<evidence type="ECO:0000256" key="13">
    <source>
        <dbReference type="ARBA" id="ARBA00049868"/>
    </source>
</evidence>
<dbReference type="EC" id="3.1.3.25" evidence="26"/>
<comment type="catalytic activity">
    <reaction evidence="17">
        <text>1D-myo-inositol 2-phosphate + H2O = myo-inositol + phosphate</text>
        <dbReference type="Rhea" id="RHEA:44152"/>
        <dbReference type="ChEBI" id="CHEBI:15377"/>
        <dbReference type="ChEBI" id="CHEBI:17268"/>
        <dbReference type="ChEBI" id="CHEBI:43474"/>
        <dbReference type="ChEBI" id="CHEBI:84142"/>
        <dbReference type="EC" id="3.1.3.25"/>
    </reaction>
    <physiologicalReaction direction="left-to-right" evidence="17">
        <dbReference type="Rhea" id="RHEA:44153"/>
    </physiologicalReaction>
</comment>
<evidence type="ECO:0000256" key="18">
    <source>
        <dbReference type="ARBA" id="ARBA00049898"/>
    </source>
</evidence>
<feature type="non-terminal residue" evidence="27">
    <location>
        <position position="281"/>
    </location>
</feature>
<evidence type="ECO:0000256" key="20">
    <source>
        <dbReference type="ARBA" id="ARBA00049907"/>
    </source>
</evidence>
<comment type="catalytic activity">
    <reaction evidence="20">
        <text>a myo-inositol phosphate + H2O = myo-inositol + phosphate</text>
        <dbReference type="Rhea" id="RHEA:24056"/>
        <dbReference type="ChEBI" id="CHEBI:15377"/>
        <dbReference type="ChEBI" id="CHEBI:17268"/>
        <dbReference type="ChEBI" id="CHEBI:43474"/>
        <dbReference type="ChEBI" id="CHEBI:84139"/>
        <dbReference type="EC" id="3.1.3.25"/>
    </reaction>
    <physiologicalReaction direction="left-to-right" evidence="20">
        <dbReference type="Rhea" id="RHEA:24057"/>
    </physiologicalReaction>
</comment>
<comment type="subcellular location">
    <subcellularLocation>
        <location evidence="2">Cytoplasm</location>
    </subcellularLocation>
</comment>
<dbReference type="Gene3D" id="3.40.190.80">
    <property type="match status" value="1"/>
</dbReference>